<reference evidence="1 2" key="1">
    <citation type="submission" date="2013-09" db="EMBL/GenBank/DDBJ databases">
        <title>High correlation between genotypes and phenotypes of environmental bacteria Comamonas testosteroni strains.</title>
        <authorList>
            <person name="Liu L."/>
            <person name="Zhu W."/>
            <person name="Xia X."/>
            <person name="Xu B."/>
            <person name="Luo M."/>
            <person name="Wang G."/>
        </authorList>
    </citation>
    <scope>NUCLEOTIDE SEQUENCE [LARGE SCALE GENOMIC DNA]</scope>
    <source>
        <strain evidence="1 2">JL14</strain>
    </source>
</reference>
<dbReference type="Proteomes" id="UP000029567">
    <property type="component" value="Unassembled WGS sequence"/>
</dbReference>
<evidence type="ECO:0000313" key="2">
    <source>
        <dbReference type="Proteomes" id="UP000029567"/>
    </source>
</evidence>
<accession>A0A0E3BXU3</accession>
<evidence type="ECO:0000313" key="1">
    <source>
        <dbReference type="EMBL" id="KGG86206.1"/>
    </source>
</evidence>
<dbReference type="RefSeq" id="WP_034382215.1">
    <property type="nucleotide sequence ID" value="NZ_AWTN01000114.1"/>
</dbReference>
<comment type="caution">
    <text evidence="1">The sequence shown here is derived from an EMBL/GenBank/DDBJ whole genome shotgun (WGS) entry which is preliminary data.</text>
</comment>
<dbReference type="AlphaFoldDB" id="A0A0E3BXU3"/>
<organism evidence="1 2">
    <name type="scientific">Comamonas thiooxydans</name>
    <dbReference type="NCBI Taxonomy" id="363952"/>
    <lineage>
        <taxon>Bacteria</taxon>
        <taxon>Pseudomonadati</taxon>
        <taxon>Pseudomonadota</taxon>
        <taxon>Betaproteobacteria</taxon>
        <taxon>Burkholderiales</taxon>
        <taxon>Comamonadaceae</taxon>
        <taxon>Comamonas</taxon>
    </lineage>
</organism>
<sequence length="102" mass="11743">MSQNHRNYAHKTCVLVSENGSEFRWIKVSEFIRQNSTFNADNKDPLFANDAEVNVFLLSLKCQEAAYYPGFKIFVSALARARAEEREHQQRSEATEALDVPF</sequence>
<name>A0A0E3BXU3_9BURK</name>
<gene>
    <name evidence="1" type="ORF">P245_21035</name>
</gene>
<proteinExistence type="predicted"/>
<protein>
    <submittedName>
        <fullName evidence="1">Uncharacterized protein</fullName>
    </submittedName>
</protein>
<dbReference type="EMBL" id="AWTN01000114">
    <property type="protein sequence ID" value="KGG86206.1"/>
    <property type="molecule type" value="Genomic_DNA"/>
</dbReference>